<reference evidence="1 2" key="1">
    <citation type="submission" date="2019-03" db="EMBL/GenBank/DDBJ databases">
        <title>Draft genome sequences of novel Actinobacteria.</title>
        <authorList>
            <person name="Sahin N."/>
            <person name="Ay H."/>
            <person name="Saygin H."/>
        </authorList>
    </citation>
    <scope>NUCLEOTIDE SEQUENCE [LARGE SCALE GENOMIC DNA]</scope>
    <source>
        <strain evidence="1 2">7K502</strain>
    </source>
</reference>
<dbReference type="AlphaFoldDB" id="A0A4R4XV36"/>
<dbReference type="Proteomes" id="UP000294947">
    <property type="component" value="Unassembled WGS sequence"/>
</dbReference>
<dbReference type="OrthoDB" id="3483646at2"/>
<evidence type="ECO:0000313" key="1">
    <source>
        <dbReference type="EMBL" id="TDD35491.1"/>
    </source>
</evidence>
<proteinExistence type="predicted"/>
<evidence type="ECO:0000313" key="2">
    <source>
        <dbReference type="Proteomes" id="UP000294947"/>
    </source>
</evidence>
<organism evidence="1 2">
    <name type="scientific">Saccharopolyspora elongata</name>
    <dbReference type="NCBI Taxonomy" id="2530387"/>
    <lineage>
        <taxon>Bacteria</taxon>
        <taxon>Bacillati</taxon>
        <taxon>Actinomycetota</taxon>
        <taxon>Actinomycetes</taxon>
        <taxon>Pseudonocardiales</taxon>
        <taxon>Pseudonocardiaceae</taxon>
        <taxon>Saccharopolyspora</taxon>
    </lineage>
</organism>
<sequence>MALQLLNDAADSASGTNALFAAVVFMLEAVMLRFDEEENSPEAQAPTTGPLLRPRPSTVRIFHNIDIDVVTTYRPGHRLVEVYTFDEPTSRAETDRTVADRVLTQFSTEYDAVDLRAIEYFQAGNRALSVGDVIAIDDRFYARGSSGWDRIESPTLELMPHRTVPMTGGSFVGFFAESPSSDELPF</sequence>
<accession>A0A4R4XV36</accession>
<name>A0A4R4XV36_9PSEU</name>
<keyword evidence="2" id="KW-1185">Reference proteome</keyword>
<dbReference type="EMBL" id="SMKW01000123">
    <property type="protein sequence ID" value="TDD35491.1"/>
    <property type="molecule type" value="Genomic_DNA"/>
</dbReference>
<dbReference type="RefSeq" id="WP_132494678.1">
    <property type="nucleotide sequence ID" value="NZ_SMKW01000123.1"/>
</dbReference>
<protein>
    <submittedName>
        <fullName evidence="1">Uncharacterized protein</fullName>
    </submittedName>
</protein>
<gene>
    <name evidence="1" type="ORF">E1288_43095</name>
</gene>
<comment type="caution">
    <text evidence="1">The sequence shown here is derived from an EMBL/GenBank/DDBJ whole genome shotgun (WGS) entry which is preliminary data.</text>
</comment>